<dbReference type="PANTHER" id="PTHR10388">
    <property type="entry name" value="EUKARYOTIC TRANSLATION INITIATION FACTOR SUI1"/>
    <property type="match status" value="1"/>
</dbReference>
<dbReference type="Proteomes" id="UP001374584">
    <property type="component" value="Unassembled WGS sequence"/>
</dbReference>
<accession>A0AAN9RM64</accession>
<feature type="domain" description="APO" evidence="2">
    <location>
        <begin position="400"/>
        <end position="485"/>
    </location>
</feature>
<dbReference type="InterPro" id="IPR023342">
    <property type="entry name" value="APO_dom"/>
</dbReference>
<keyword evidence="4" id="KW-1185">Reference proteome</keyword>
<comment type="caution">
    <text evidence="3">The sequence shown here is derived from an EMBL/GenBank/DDBJ whole genome shotgun (WGS) entry which is preliminary data.</text>
</comment>
<gene>
    <name evidence="3" type="ORF">VNO80_02236</name>
</gene>
<dbReference type="AlphaFoldDB" id="A0AAN9RM64"/>
<feature type="domain" description="APO" evidence="2">
    <location>
        <begin position="208"/>
        <end position="294"/>
    </location>
</feature>
<feature type="region of interest" description="Disordered" evidence="1">
    <location>
        <begin position="32"/>
        <end position="56"/>
    </location>
</feature>
<dbReference type="GO" id="GO:0003723">
    <property type="term" value="F:RNA binding"/>
    <property type="evidence" value="ECO:0007669"/>
    <property type="project" value="InterPro"/>
</dbReference>
<reference evidence="3 4" key="1">
    <citation type="submission" date="2024-01" db="EMBL/GenBank/DDBJ databases">
        <title>The genomes of 5 underutilized Papilionoideae crops provide insights into root nodulation and disease resistanc.</title>
        <authorList>
            <person name="Jiang F."/>
        </authorList>
    </citation>
    <scope>NUCLEOTIDE SEQUENCE [LARGE SCALE GENOMIC DNA]</scope>
    <source>
        <strain evidence="3">JINMINGXINNONG_FW02</strain>
        <tissue evidence="3">Leaves</tissue>
    </source>
</reference>
<evidence type="ECO:0000256" key="1">
    <source>
        <dbReference type="SAM" id="MobiDB-lite"/>
    </source>
</evidence>
<dbReference type="Pfam" id="PF05634">
    <property type="entry name" value="APO_RNA-bind"/>
    <property type="match status" value="2"/>
</dbReference>
<dbReference type="PROSITE" id="PS51499">
    <property type="entry name" value="APO"/>
    <property type="match status" value="2"/>
</dbReference>
<evidence type="ECO:0000313" key="4">
    <source>
        <dbReference type="Proteomes" id="UP001374584"/>
    </source>
</evidence>
<organism evidence="3 4">
    <name type="scientific">Phaseolus coccineus</name>
    <name type="common">Scarlet runner bean</name>
    <name type="synonym">Phaseolus multiflorus</name>
    <dbReference type="NCBI Taxonomy" id="3886"/>
    <lineage>
        <taxon>Eukaryota</taxon>
        <taxon>Viridiplantae</taxon>
        <taxon>Streptophyta</taxon>
        <taxon>Embryophyta</taxon>
        <taxon>Tracheophyta</taxon>
        <taxon>Spermatophyta</taxon>
        <taxon>Magnoliopsida</taxon>
        <taxon>eudicotyledons</taxon>
        <taxon>Gunneridae</taxon>
        <taxon>Pentapetalae</taxon>
        <taxon>rosids</taxon>
        <taxon>fabids</taxon>
        <taxon>Fabales</taxon>
        <taxon>Fabaceae</taxon>
        <taxon>Papilionoideae</taxon>
        <taxon>50 kb inversion clade</taxon>
        <taxon>NPAAA clade</taxon>
        <taxon>indigoferoid/millettioid clade</taxon>
        <taxon>Phaseoleae</taxon>
        <taxon>Phaseolus</taxon>
    </lineage>
</organism>
<proteinExistence type="predicted"/>
<dbReference type="EMBL" id="JAYMYR010000002">
    <property type="protein sequence ID" value="KAK7376819.1"/>
    <property type="molecule type" value="Genomic_DNA"/>
</dbReference>
<sequence length="507" mass="57758">MEVLEEATRAKTRSLEPKFIFIQPKKLIHGPKSWPHEFTPPHGNRSLHETQRSPARTPWLSHVDSRSVQNTVSWHGGDDDMRATVSFSKLSLLKRLSHRLNPTLSFASETWPAATEFIDDGFPYYDMPKRRRRNSERKAYVTPMKVLIERAKAEREARKAQPCRVLEEPPANGLLVPELVEVAHRVYQARGSLIFGLSQLVRVIPVLRCRLCNEVHIGYVGHEIRTCTGPDSFSRNATHVWTRGGVRDVVCFPKCFHLFDRVGRPRVGHDERSSIPRIPAIVELCIQAGLDLEKYPTKRRTKPVYCIEGRIVDFESVVKEDETEGKFSFGNDKPSMNLSTLLIQPTEKVLNLSENNISHLDQLNDEERKKLRDLSNHTLNSWIEMSSGAKKIMEKYAVNTCGYCPEIQVGPKGHKLRMCKASKHQSRNGLHAWQEATLDDLVDPNYVWHVEDLNGPALNNNLKRYYGKAPAVVELCVHGGAPVPDQYRSMMRLDVVSPDRDEVDLVA</sequence>
<protein>
    <recommendedName>
        <fullName evidence="2">APO domain-containing protein</fullName>
    </recommendedName>
</protein>
<evidence type="ECO:0000259" key="2">
    <source>
        <dbReference type="PROSITE" id="PS51499"/>
    </source>
</evidence>
<name>A0AAN9RM64_PHACN</name>
<evidence type="ECO:0000313" key="3">
    <source>
        <dbReference type="EMBL" id="KAK7376819.1"/>
    </source>
</evidence>